<comment type="caution">
    <text evidence="3">The sequence shown here is derived from an EMBL/GenBank/DDBJ whole genome shotgun (WGS) entry which is preliminary data.</text>
</comment>
<keyword evidence="4" id="KW-1185">Reference proteome</keyword>
<reference evidence="3" key="1">
    <citation type="submission" date="2024-03" db="EMBL/GenBank/DDBJ databases">
        <title>WGS assembly of Saponaria officinalis var. Norfolk2.</title>
        <authorList>
            <person name="Jenkins J."/>
            <person name="Shu S."/>
            <person name="Grimwood J."/>
            <person name="Barry K."/>
            <person name="Goodstein D."/>
            <person name="Schmutz J."/>
            <person name="Leebens-Mack J."/>
            <person name="Osbourn A."/>
        </authorList>
    </citation>
    <scope>NUCLEOTIDE SEQUENCE [LARGE SCALE GENOMIC DNA]</scope>
    <source>
        <strain evidence="3">JIC</strain>
    </source>
</reference>
<dbReference type="PANTHER" id="PTHR37610:SF40">
    <property type="entry name" value="OS01G0909600 PROTEIN"/>
    <property type="match status" value="1"/>
</dbReference>
<dbReference type="Pfam" id="PF14244">
    <property type="entry name" value="Retrotran_gag_3"/>
    <property type="match status" value="1"/>
</dbReference>
<protein>
    <recommendedName>
        <fullName evidence="5">Retrotransposon Copia-like N-terminal domain-containing protein</fullName>
    </recommendedName>
</protein>
<dbReference type="EMBL" id="JBDFQZ010000013">
    <property type="protein sequence ID" value="KAK9668788.1"/>
    <property type="molecule type" value="Genomic_DNA"/>
</dbReference>
<evidence type="ECO:0000259" key="1">
    <source>
        <dbReference type="Pfam" id="PF14244"/>
    </source>
</evidence>
<dbReference type="Proteomes" id="UP001443914">
    <property type="component" value="Unassembled WGS sequence"/>
</dbReference>
<dbReference type="Pfam" id="PF22936">
    <property type="entry name" value="Pol_BBD"/>
    <property type="match status" value="1"/>
</dbReference>
<organism evidence="3 4">
    <name type="scientific">Saponaria officinalis</name>
    <name type="common">Common soapwort</name>
    <name type="synonym">Lychnis saponaria</name>
    <dbReference type="NCBI Taxonomy" id="3572"/>
    <lineage>
        <taxon>Eukaryota</taxon>
        <taxon>Viridiplantae</taxon>
        <taxon>Streptophyta</taxon>
        <taxon>Embryophyta</taxon>
        <taxon>Tracheophyta</taxon>
        <taxon>Spermatophyta</taxon>
        <taxon>Magnoliopsida</taxon>
        <taxon>eudicotyledons</taxon>
        <taxon>Gunneridae</taxon>
        <taxon>Pentapetalae</taxon>
        <taxon>Caryophyllales</taxon>
        <taxon>Caryophyllaceae</taxon>
        <taxon>Caryophylleae</taxon>
        <taxon>Saponaria</taxon>
    </lineage>
</organism>
<evidence type="ECO:0000313" key="3">
    <source>
        <dbReference type="EMBL" id="KAK9668788.1"/>
    </source>
</evidence>
<evidence type="ECO:0008006" key="5">
    <source>
        <dbReference type="Google" id="ProtNLM"/>
    </source>
</evidence>
<dbReference type="InterPro" id="IPR054722">
    <property type="entry name" value="PolX-like_BBD"/>
</dbReference>
<evidence type="ECO:0000259" key="2">
    <source>
        <dbReference type="Pfam" id="PF22936"/>
    </source>
</evidence>
<sequence>MANNSESDAAGNNSSTISHSNSYDDPYFISNGDNLANQLVSKPFNGGNFLNWNRGVKRSLAAKNKIGFITGSLAKPGDSSPDYQKWLRCDLTVAMWILNSIEAELSDEYYGRMKQIWEDIQNIEGFPECSCGVLKQCTCNLLKKVVDADNKRMLIQLLMGLDMSYDHVRSVLLAQDPLTSINHAFSQMLQAERQRKLTGSGQFLDMMYKNKQRGKGSNSHNTKFAANVVDDSSQLSDPLDNTPTNKHNVVLDDAFIEAVAQKLYHNFQLPQQTVATTHTANLANFTGITSTFSVNKIDAHSNFSTWIVEIGATDHMSPWISLFEDLKTLASPIQIGLPDGRIKLVHQVGKIRLDKHIVLQIGLFVPNFRHNLISVEKLIAQNGLSYLSQDELHYSHETPCYTIAKVELARCLRNKSCIKPESNYETPLL</sequence>
<gene>
    <name evidence="3" type="ORF">RND81_13G086700</name>
</gene>
<dbReference type="PANTHER" id="PTHR37610">
    <property type="entry name" value="CCHC-TYPE DOMAIN-CONTAINING PROTEIN"/>
    <property type="match status" value="1"/>
</dbReference>
<feature type="domain" description="Retrotransposon Copia-like N-terminal" evidence="1">
    <location>
        <begin position="33"/>
        <end position="76"/>
    </location>
</feature>
<name>A0AAW1GVB6_SAPOF</name>
<dbReference type="InterPro" id="IPR029472">
    <property type="entry name" value="Copia-like_N"/>
</dbReference>
<accession>A0AAW1GVB6</accession>
<dbReference type="AlphaFoldDB" id="A0AAW1GVB6"/>
<feature type="domain" description="Retrovirus-related Pol polyprotein from transposon TNT 1-94-like beta-barrel" evidence="2">
    <location>
        <begin position="306"/>
        <end position="380"/>
    </location>
</feature>
<evidence type="ECO:0000313" key="4">
    <source>
        <dbReference type="Proteomes" id="UP001443914"/>
    </source>
</evidence>
<proteinExistence type="predicted"/>